<keyword evidence="3" id="KW-1185">Reference proteome</keyword>
<evidence type="ECO:0008006" key="4">
    <source>
        <dbReference type="Google" id="ProtNLM"/>
    </source>
</evidence>
<reference evidence="2 3" key="1">
    <citation type="journal article" date="2016" name="Int. J. Syst. Evol. Microbiol.">
        <title>Ensifer glycinis sp. nov., an novel rhizobial species associated with Glycine spp.</title>
        <authorList>
            <person name="Yan H."/>
            <person name="Yan J."/>
            <person name="Sui X.H."/>
            <person name="Wang E.T."/>
            <person name="Chen W.X."/>
            <person name="Zhang X.X."/>
            <person name="Chen W.F."/>
        </authorList>
    </citation>
    <scope>NUCLEOTIDE SEQUENCE [LARGE SCALE GENOMIC DNA]</scope>
    <source>
        <strain evidence="2 3">CCBAU 23380</strain>
    </source>
</reference>
<comment type="caution">
    <text evidence="2">The sequence shown here is derived from an EMBL/GenBank/DDBJ whole genome shotgun (WGS) entry which is preliminary data.</text>
</comment>
<evidence type="ECO:0000313" key="3">
    <source>
        <dbReference type="Proteomes" id="UP000094025"/>
    </source>
</evidence>
<dbReference type="Proteomes" id="UP000094025">
    <property type="component" value="Unassembled WGS sequence"/>
</dbReference>
<feature type="transmembrane region" description="Helical" evidence="1">
    <location>
        <begin position="58"/>
        <end position="77"/>
    </location>
</feature>
<keyword evidence="1" id="KW-0472">Membrane</keyword>
<evidence type="ECO:0000256" key="1">
    <source>
        <dbReference type="SAM" id="Phobius"/>
    </source>
</evidence>
<gene>
    <name evidence="2" type="ORF">AU381_25895</name>
</gene>
<protein>
    <recommendedName>
        <fullName evidence="4">MerC mercury resistance protein</fullName>
    </recommendedName>
</protein>
<feature type="transmembrane region" description="Helical" evidence="1">
    <location>
        <begin position="84"/>
        <end position="102"/>
    </location>
</feature>
<feature type="transmembrane region" description="Helical" evidence="1">
    <location>
        <begin position="108"/>
        <end position="125"/>
    </location>
</feature>
<dbReference type="AlphaFoldDB" id="A0A178XIZ0"/>
<keyword evidence="1" id="KW-1133">Transmembrane helix</keyword>
<proteinExistence type="predicted"/>
<dbReference type="STRING" id="1472378.AU381_25895"/>
<keyword evidence="1" id="KW-0812">Transmembrane</keyword>
<dbReference type="EMBL" id="LPUX01000067">
    <property type="protein sequence ID" value="OAP35184.1"/>
    <property type="molecule type" value="Genomic_DNA"/>
</dbReference>
<sequence length="134" mass="14226">MMLMGFKLASGERQKGFLAAAPVLGAALLPKVVCAACWPAYTAALGAAGIEFFDYTPYIIPLTSFALVVALGSLTLLAWRRQRVVPIILGVAAAMAIIIGKFILESDLMLYAGLGTLMITSLFPWRSKVPSCCA</sequence>
<accession>A0A178XIZ0</accession>
<name>A0A178XIZ0_9HYPH</name>
<evidence type="ECO:0000313" key="2">
    <source>
        <dbReference type="EMBL" id="OAP35184.1"/>
    </source>
</evidence>
<organism evidence="2 3">
    <name type="scientific">Sinorhizobium glycinis</name>
    <dbReference type="NCBI Taxonomy" id="1472378"/>
    <lineage>
        <taxon>Bacteria</taxon>
        <taxon>Pseudomonadati</taxon>
        <taxon>Pseudomonadota</taxon>
        <taxon>Alphaproteobacteria</taxon>
        <taxon>Hyphomicrobiales</taxon>
        <taxon>Rhizobiaceae</taxon>
        <taxon>Sinorhizobium/Ensifer group</taxon>
        <taxon>Sinorhizobium</taxon>
    </lineage>
</organism>